<feature type="domain" description="UvrD-like helicase C-terminal" evidence="3">
    <location>
        <begin position="412"/>
        <end position="463"/>
    </location>
</feature>
<sequence>MVHEHIASQIYANFAFEPTVSQKKIIDALAQWLADPDTERIFILNGYAGTGKTTVVAAFVAALRALRIKPILLAPTGRAAKVMADHAGQHAYTIHKKIYRQKSLTDPESDFSLDYNREKDACFIIDEASMLTAASDPFSPFGSGSLLEDLIRYVRQGARCRLLFVGDNAQLPPVGHDSSPALDPAFMRTYGEVTYGMLDEVMRQESDSGILFNATLVRCMLEADILEPPLFDLSYPDFQAIDGGEFLEKVEECYGRYGREGTIVVTRSNKRANRFNEGIRRYILYAEEEIESGDMLMVVKNNYHFTEREQEPRMDFIANGDTARLVKLRRFEELYGFRFAEARLSFPDYDDYELDCKILLDTLSSEAPALTREQSSALFQAVSEDYADIRSKAKRYKLVHENPHFNALQVKFAYAVTTHKAQGGEWQAVFIDKMLFGDEVMSRDLMRWLYTAITRASRQVYLVNFDERFFDKK</sequence>
<dbReference type="PANTHER" id="PTHR43788:SF6">
    <property type="entry name" value="DNA HELICASE B"/>
    <property type="match status" value="1"/>
</dbReference>
<dbReference type="SUPFAM" id="SSF52540">
    <property type="entry name" value="P-loop containing nucleoside triphosphate hydrolases"/>
    <property type="match status" value="1"/>
</dbReference>
<protein>
    <submittedName>
        <fullName evidence="4">AAA family ATPase</fullName>
    </submittedName>
</protein>
<gene>
    <name evidence="4" type="ORF">H9816_00380</name>
</gene>
<dbReference type="InterPro" id="IPR050534">
    <property type="entry name" value="Coronavir_polyprotein_1ab"/>
</dbReference>
<name>A0A9D2DCJ7_9BACT</name>
<evidence type="ECO:0000313" key="4">
    <source>
        <dbReference type="EMBL" id="HIZ14364.1"/>
    </source>
</evidence>
<keyword evidence="2" id="KW-0067">ATP-binding</keyword>
<dbReference type="Pfam" id="PF13538">
    <property type="entry name" value="UvrD_C_2"/>
    <property type="match status" value="1"/>
</dbReference>
<dbReference type="CDD" id="cd18809">
    <property type="entry name" value="SF1_C_RecD"/>
    <property type="match status" value="1"/>
</dbReference>
<reference evidence="4" key="1">
    <citation type="journal article" date="2021" name="PeerJ">
        <title>Extensive microbial diversity within the chicken gut microbiome revealed by metagenomics and culture.</title>
        <authorList>
            <person name="Gilroy R."/>
            <person name="Ravi A."/>
            <person name="Getino M."/>
            <person name="Pursley I."/>
            <person name="Horton D.L."/>
            <person name="Alikhan N.F."/>
            <person name="Baker D."/>
            <person name="Gharbi K."/>
            <person name="Hall N."/>
            <person name="Watson M."/>
            <person name="Adriaenssens E.M."/>
            <person name="Foster-Nyarko E."/>
            <person name="Jarju S."/>
            <person name="Secka A."/>
            <person name="Antonio M."/>
            <person name="Oren A."/>
            <person name="Chaudhuri R.R."/>
            <person name="La Ragione R."/>
            <person name="Hildebrand F."/>
            <person name="Pallen M.J."/>
        </authorList>
    </citation>
    <scope>NUCLEOTIDE SEQUENCE</scope>
    <source>
        <strain evidence="4">ChiHjej11B10-19426</strain>
    </source>
</reference>
<keyword evidence="1" id="KW-0547">Nucleotide-binding</keyword>
<evidence type="ECO:0000256" key="2">
    <source>
        <dbReference type="ARBA" id="ARBA00022840"/>
    </source>
</evidence>
<evidence type="ECO:0000256" key="1">
    <source>
        <dbReference type="ARBA" id="ARBA00022741"/>
    </source>
</evidence>
<dbReference type="GO" id="GO:0005524">
    <property type="term" value="F:ATP binding"/>
    <property type="evidence" value="ECO:0007669"/>
    <property type="project" value="UniProtKB-KW"/>
</dbReference>
<proteinExistence type="predicted"/>
<accession>A0A9D2DCJ7</accession>
<dbReference type="Proteomes" id="UP000824014">
    <property type="component" value="Unassembled WGS sequence"/>
</dbReference>
<comment type="caution">
    <text evidence="4">The sequence shown here is derived from an EMBL/GenBank/DDBJ whole genome shotgun (WGS) entry which is preliminary data.</text>
</comment>
<reference evidence="4" key="2">
    <citation type="submission" date="2021-04" db="EMBL/GenBank/DDBJ databases">
        <authorList>
            <person name="Gilroy R."/>
        </authorList>
    </citation>
    <scope>NUCLEOTIDE SEQUENCE</scope>
    <source>
        <strain evidence="4">ChiHjej11B10-19426</strain>
    </source>
</reference>
<dbReference type="EMBL" id="DXCC01000002">
    <property type="protein sequence ID" value="HIZ14364.1"/>
    <property type="molecule type" value="Genomic_DNA"/>
</dbReference>
<dbReference type="Gene3D" id="3.40.50.300">
    <property type="entry name" value="P-loop containing nucleotide triphosphate hydrolases"/>
    <property type="match status" value="2"/>
</dbReference>
<dbReference type="AlphaFoldDB" id="A0A9D2DCJ7"/>
<evidence type="ECO:0000259" key="3">
    <source>
        <dbReference type="Pfam" id="PF13538"/>
    </source>
</evidence>
<evidence type="ECO:0000313" key="5">
    <source>
        <dbReference type="Proteomes" id="UP000824014"/>
    </source>
</evidence>
<dbReference type="InterPro" id="IPR027417">
    <property type="entry name" value="P-loop_NTPase"/>
</dbReference>
<dbReference type="CDD" id="cd17933">
    <property type="entry name" value="DEXSc_RecD-like"/>
    <property type="match status" value="1"/>
</dbReference>
<dbReference type="GO" id="GO:0003678">
    <property type="term" value="F:DNA helicase activity"/>
    <property type="evidence" value="ECO:0007669"/>
    <property type="project" value="UniProtKB-ARBA"/>
</dbReference>
<dbReference type="PANTHER" id="PTHR43788">
    <property type="entry name" value="DNA2/NAM7 HELICASE FAMILY MEMBER"/>
    <property type="match status" value="1"/>
</dbReference>
<dbReference type="InterPro" id="IPR027785">
    <property type="entry name" value="UvrD-like_helicase_C"/>
</dbReference>
<organism evidence="4 5">
    <name type="scientific">Candidatus Tidjanibacter faecipullorum</name>
    <dbReference type="NCBI Taxonomy" id="2838766"/>
    <lineage>
        <taxon>Bacteria</taxon>
        <taxon>Pseudomonadati</taxon>
        <taxon>Bacteroidota</taxon>
        <taxon>Bacteroidia</taxon>
        <taxon>Bacteroidales</taxon>
        <taxon>Rikenellaceae</taxon>
        <taxon>Tidjanibacter</taxon>
    </lineage>
</organism>
<dbReference type="Pfam" id="PF13604">
    <property type="entry name" value="AAA_30"/>
    <property type="match status" value="1"/>
</dbReference>